<keyword evidence="2" id="KW-1185">Reference proteome</keyword>
<evidence type="ECO:0000313" key="1">
    <source>
        <dbReference type="EMBL" id="KAJ1523126.1"/>
    </source>
</evidence>
<evidence type="ECO:0000313" key="2">
    <source>
        <dbReference type="Proteomes" id="UP001075354"/>
    </source>
</evidence>
<reference evidence="1" key="1">
    <citation type="submission" date="2022-12" db="EMBL/GenBank/DDBJ databases">
        <title>Chromosome-level genome assembly of the bean flower thrips Megalurothrips usitatus.</title>
        <authorList>
            <person name="Ma L."/>
            <person name="Liu Q."/>
            <person name="Li H."/>
            <person name="Cai W."/>
        </authorList>
    </citation>
    <scope>NUCLEOTIDE SEQUENCE</scope>
    <source>
        <strain evidence="1">Cailab_2022a</strain>
    </source>
</reference>
<accession>A0AAV7XAT6</accession>
<comment type="caution">
    <text evidence="1">The sequence shown here is derived from an EMBL/GenBank/DDBJ whole genome shotgun (WGS) entry which is preliminary data.</text>
</comment>
<gene>
    <name evidence="1" type="ORF">ONE63_001019</name>
</gene>
<dbReference type="Proteomes" id="UP001075354">
    <property type="component" value="Chromosome 10"/>
</dbReference>
<organism evidence="1 2">
    <name type="scientific">Megalurothrips usitatus</name>
    <name type="common">bean blossom thrips</name>
    <dbReference type="NCBI Taxonomy" id="439358"/>
    <lineage>
        <taxon>Eukaryota</taxon>
        <taxon>Metazoa</taxon>
        <taxon>Ecdysozoa</taxon>
        <taxon>Arthropoda</taxon>
        <taxon>Hexapoda</taxon>
        <taxon>Insecta</taxon>
        <taxon>Pterygota</taxon>
        <taxon>Neoptera</taxon>
        <taxon>Paraneoptera</taxon>
        <taxon>Thysanoptera</taxon>
        <taxon>Terebrantia</taxon>
        <taxon>Thripoidea</taxon>
        <taxon>Thripidae</taxon>
        <taxon>Megalurothrips</taxon>
    </lineage>
</organism>
<proteinExistence type="predicted"/>
<name>A0AAV7XAT6_9NEOP</name>
<dbReference type="EMBL" id="JAPTSV010000010">
    <property type="protein sequence ID" value="KAJ1523126.1"/>
    <property type="molecule type" value="Genomic_DNA"/>
</dbReference>
<sequence length="222" mass="25113">MAINAGPRVLDVVNTSLLTSLKGTRLPVQDTFVWTVIRALKVTPSGMGTVNRKQRVRTHTFLKRKIQTQMNLVPMVMFQTHQVGFEGRLKIFRQHSLVCCNFENASKTMAKMSYLSNLKSVKRDHDENRIEHQTGTSIDVFASPHAALLKDVNLKNEDTVLVGNCGTVREVYRPGLFVCLLNSTPILPLFGMIQQVLVTTRRSVVFIVTPWKNLRLSLTQHI</sequence>
<protein>
    <submittedName>
        <fullName evidence="1">Uncharacterized protein</fullName>
    </submittedName>
</protein>
<dbReference type="AlphaFoldDB" id="A0AAV7XAT6"/>